<proteinExistence type="predicted"/>
<reference evidence="1 2" key="1">
    <citation type="submission" date="2016-10" db="EMBL/GenBank/DDBJ databases">
        <authorList>
            <person name="de Groot N.N."/>
        </authorList>
    </citation>
    <scope>NUCLEOTIDE SEQUENCE [LARGE SCALE GENOMIC DNA]</scope>
    <source>
        <strain evidence="1 2">DSM 6793</strain>
    </source>
</reference>
<accession>A0A1I1HMB2</accession>
<dbReference type="EMBL" id="FOLE01000004">
    <property type="protein sequence ID" value="SFC25269.1"/>
    <property type="molecule type" value="Genomic_DNA"/>
</dbReference>
<gene>
    <name evidence="1" type="ORF">SAMN05421780_10426</name>
</gene>
<sequence>MVAFFASFILFKPKPLAKKHIALLSKLFLYGIPRSELAQK</sequence>
<protein>
    <submittedName>
        <fullName evidence="1">Uncharacterized protein</fullName>
    </submittedName>
</protein>
<evidence type="ECO:0000313" key="2">
    <source>
        <dbReference type="Proteomes" id="UP000199514"/>
    </source>
</evidence>
<evidence type="ECO:0000313" key="1">
    <source>
        <dbReference type="EMBL" id="SFC25269.1"/>
    </source>
</evidence>
<name>A0A1I1HMB2_9BACT</name>
<keyword evidence="2" id="KW-1185">Reference proteome</keyword>
<dbReference type="Proteomes" id="UP000199514">
    <property type="component" value="Unassembled WGS sequence"/>
</dbReference>
<dbReference type="AlphaFoldDB" id="A0A1I1HMB2"/>
<organism evidence="1 2">
    <name type="scientific">Flexibacter flexilis DSM 6793</name>
    <dbReference type="NCBI Taxonomy" id="927664"/>
    <lineage>
        <taxon>Bacteria</taxon>
        <taxon>Pseudomonadati</taxon>
        <taxon>Bacteroidota</taxon>
        <taxon>Cytophagia</taxon>
        <taxon>Cytophagales</taxon>
        <taxon>Flexibacteraceae</taxon>
        <taxon>Flexibacter</taxon>
    </lineage>
</organism>